<comment type="caution">
    <text evidence="2">The sequence shown here is derived from an EMBL/GenBank/DDBJ whole genome shotgun (WGS) entry which is preliminary data.</text>
</comment>
<dbReference type="AlphaFoldDB" id="A0A8T0VF15"/>
<accession>A0A8T0VF15</accession>
<evidence type="ECO:0000313" key="3">
    <source>
        <dbReference type="Proteomes" id="UP000823388"/>
    </source>
</evidence>
<protein>
    <submittedName>
        <fullName evidence="2">Uncharacterized protein</fullName>
    </submittedName>
</protein>
<evidence type="ECO:0000256" key="1">
    <source>
        <dbReference type="SAM" id="MobiDB-lite"/>
    </source>
</evidence>
<feature type="region of interest" description="Disordered" evidence="1">
    <location>
        <begin position="32"/>
        <end position="60"/>
    </location>
</feature>
<organism evidence="2 3">
    <name type="scientific">Panicum virgatum</name>
    <name type="common">Blackwell switchgrass</name>
    <dbReference type="NCBI Taxonomy" id="38727"/>
    <lineage>
        <taxon>Eukaryota</taxon>
        <taxon>Viridiplantae</taxon>
        <taxon>Streptophyta</taxon>
        <taxon>Embryophyta</taxon>
        <taxon>Tracheophyta</taxon>
        <taxon>Spermatophyta</taxon>
        <taxon>Magnoliopsida</taxon>
        <taxon>Liliopsida</taxon>
        <taxon>Poales</taxon>
        <taxon>Poaceae</taxon>
        <taxon>PACMAD clade</taxon>
        <taxon>Panicoideae</taxon>
        <taxon>Panicodae</taxon>
        <taxon>Paniceae</taxon>
        <taxon>Panicinae</taxon>
        <taxon>Panicum</taxon>
        <taxon>Panicum sect. Hiantes</taxon>
    </lineage>
</organism>
<dbReference type="EMBL" id="CM029040">
    <property type="protein sequence ID" value="KAG2631914.1"/>
    <property type="molecule type" value="Genomic_DNA"/>
</dbReference>
<proteinExistence type="predicted"/>
<evidence type="ECO:0000313" key="2">
    <source>
        <dbReference type="EMBL" id="KAG2631914.1"/>
    </source>
</evidence>
<reference evidence="2" key="1">
    <citation type="submission" date="2020-05" db="EMBL/GenBank/DDBJ databases">
        <title>WGS assembly of Panicum virgatum.</title>
        <authorList>
            <person name="Lovell J.T."/>
            <person name="Jenkins J."/>
            <person name="Shu S."/>
            <person name="Juenger T.E."/>
            <person name="Schmutz J."/>
        </authorList>
    </citation>
    <scope>NUCLEOTIDE SEQUENCE</scope>
    <source>
        <strain evidence="2">AP13</strain>
    </source>
</reference>
<name>A0A8T0VF15_PANVG</name>
<gene>
    <name evidence="2" type="ORF">PVAP13_2NG023900</name>
</gene>
<dbReference type="Proteomes" id="UP000823388">
    <property type="component" value="Chromosome 2N"/>
</dbReference>
<sequence length="100" mass="10452">MVLASTHDATSGAASGTHVQAMQLQGVAALTSRGGADSHPGAVALRRQGRRRESRGGGAHVQRIANRSIAVELEGPTKLDDVDLVLNIAIILYLVSWTTP</sequence>
<keyword evidence="3" id="KW-1185">Reference proteome</keyword>